<gene>
    <name evidence="5" type="primary">tsf</name>
    <name evidence="10" type="ORF">A2843_00905</name>
</gene>
<dbReference type="PROSITE" id="PS01127">
    <property type="entry name" value="EF_TS_2"/>
    <property type="match status" value="1"/>
</dbReference>
<evidence type="ECO:0000256" key="8">
    <source>
        <dbReference type="SAM" id="Coils"/>
    </source>
</evidence>
<feature type="region of interest" description="Involved in Mg(2+) ion dislocation from EF-Tu" evidence="5">
    <location>
        <begin position="80"/>
        <end position="83"/>
    </location>
</feature>
<keyword evidence="5" id="KW-0963">Cytoplasm</keyword>
<organism evidence="10 11">
    <name type="scientific">Candidatus Wildermuthbacteria bacterium RIFCSPHIGHO2_01_FULL_48_27b</name>
    <dbReference type="NCBI Taxonomy" id="1802447"/>
    <lineage>
        <taxon>Bacteria</taxon>
        <taxon>Candidatus Wildermuthiibacteriota</taxon>
    </lineage>
</organism>
<dbReference type="GO" id="GO:0005737">
    <property type="term" value="C:cytoplasm"/>
    <property type="evidence" value="ECO:0007669"/>
    <property type="project" value="UniProtKB-SubCell"/>
</dbReference>
<dbReference type="PROSITE" id="PS01126">
    <property type="entry name" value="EF_TS_1"/>
    <property type="match status" value="1"/>
</dbReference>
<dbReference type="GO" id="GO:0003746">
    <property type="term" value="F:translation elongation factor activity"/>
    <property type="evidence" value="ECO:0007669"/>
    <property type="project" value="UniProtKB-UniRule"/>
</dbReference>
<dbReference type="FunFam" id="1.10.8.10:FF:000001">
    <property type="entry name" value="Elongation factor Ts"/>
    <property type="match status" value="1"/>
</dbReference>
<comment type="subcellular location">
    <subcellularLocation>
        <location evidence="5 7">Cytoplasm</location>
    </subcellularLocation>
</comment>
<evidence type="ECO:0000313" key="10">
    <source>
        <dbReference type="EMBL" id="OHA65079.1"/>
    </source>
</evidence>
<keyword evidence="3 5" id="KW-0251">Elongation factor</keyword>
<dbReference type="InterPro" id="IPR036402">
    <property type="entry name" value="EF-Ts_dimer_sf"/>
</dbReference>
<reference evidence="10 11" key="1">
    <citation type="journal article" date="2016" name="Nat. Commun.">
        <title>Thousands of microbial genomes shed light on interconnected biogeochemical processes in an aquifer system.</title>
        <authorList>
            <person name="Anantharaman K."/>
            <person name="Brown C.T."/>
            <person name="Hug L.A."/>
            <person name="Sharon I."/>
            <person name="Castelle C.J."/>
            <person name="Probst A.J."/>
            <person name="Thomas B.C."/>
            <person name="Singh A."/>
            <person name="Wilkins M.J."/>
            <person name="Karaoz U."/>
            <person name="Brodie E.L."/>
            <person name="Williams K.H."/>
            <person name="Hubbard S.S."/>
            <person name="Banfield J.F."/>
        </authorList>
    </citation>
    <scope>NUCLEOTIDE SEQUENCE [LARGE SCALE GENOMIC DNA]</scope>
</reference>
<keyword evidence="8" id="KW-0175">Coiled coil</keyword>
<dbReference type="InterPro" id="IPR001816">
    <property type="entry name" value="Transl_elong_EFTs/EF1B"/>
</dbReference>
<evidence type="ECO:0000256" key="2">
    <source>
        <dbReference type="ARBA" id="ARBA00016956"/>
    </source>
</evidence>
<accession>A0A1G2QY78</accession>
<dbReference type="Gene3D" id="3.30.479.20">
    <property type="entry name" value="Elongation factor Ts, dimerisation domain"/>
    <property type="match status" value="1"/>
</dbReference>
<evidence type="ECO:0000256" key="3">
    <source>
        <dbReference type="ARBA" id="ARBA00022768"/>
    </source>
</evidence>
<dbReference type="SUPFAM" id="SSF54713">
    <property type="entry name" value="Elongation factor Ts (EF-Ts), dimerisation domain"/>
    <property type="match status" value="1"/>
</dbReference>
<proteinExistence type="inferred from homology"/>
<dbReference type="CDD" id="cd14275">
    <property type="entry name" value="UBA_EF-Ts"/>
    <property type="match status" value="1"/>
</dbReference>
<name>A0A1G2QY78_9BACT</name>
<comment type="caution">
    <text evidence="10">The sequence shown here is derived from an EMBL/GenBank/DDBJ whole genome shotgun (WGS) entry which is preliminary data.</text>
</comment>
<feature type="coiled-coil region" evidence="8">
    <location>
        <begin position="18"/>
        <end position="52"/>
    </location>
</feature>
<evidence type="ECO:0000256" key="1">
    <source>
        <dbReference type="ARBA" id="ARBA00005532"/>
    </source>
</evidence>
<dbReference type="InterPro" id="IPR018101">
    <property type="entry name" value="Transl_elong_Ts_CS"/>
</dbReference>
<dbReference type="PANTHER" id="PTHR11741:SF0">
    <property type="entry name" value="ELONGATION FACTOR TS, MITOCHONDRIAL"/>
    <property type="match status" value="1"/>
</dbReference>
<comment type="similarity">
    <text evidence="1 5 6">Belongs to the EF-Ts family.</text>
</comment>
<dbReference type="InterPro" id="IPR014039">
    <property type="entry name" value="Transl_elong_EFTs/EF1B_dimer"/>
</dbReference>
<dbReference type="NCBIfam" id="TIGR00116">
    <property type="entry name" value="tsf"/>
    <property type="match status" value="1"/>
</dbReference>
<comment type="function">
    <text evidence="5 6">Associates with the EF-Tu.GDP complex and induces the exchange of GDP to GTP. It remains bound to the aminoacyl-tRNA.EF-Tu.GTP complex up to the GTP hydrolysis stage on the ribosome.</text>
</comment>
<evidence type="ECO:0000256" key="5">
    <source>
        <dbReference type="HAMAP-Rule" id="MF_00050"/>
    </source>
</evidence>
<dbReference type="HAMAP" id="MF_00050">
    <property type="entry name" value="EF_Ts"/>
    <property type="match status" value="1"/>
</dbReference>
<evidence type="ECO:0000256" key="7">
    <source>
        <dbReference type="RuleBase" id="RU000643"/>
    </source>
</evidence>
<evidence type="ECO:0000256" key="4">
    <source>
        <dbReference type="ARBA" id="ARBA00022917"/>
    </source>
</evidence>
<evidence type="ECO:0000259" key="9">
    <source>
        <dbReference type="Pfam" id="PF00889"/>
    </source>
</evidence>
<evidence type="ECO:0000256" key="6">
    <source>
        <dbReference type="RuleBase" id="RU000642"/>
    </source>
</evidence>
<dbReference type="Proteomes" id="UP000178170">
    <property type="component" value="Unassembled WGS sequence"/>
</dbReference>
<dbReference type="PANTHER" id="PTHR11741">
    <property type="entry name" value="ELONGATION FACTOR TS"/>
    <property type="match status" value="1"/>
</dbReference>
<dbReference type="AlphaFoldDB" id="A0A1G2QY78"/>
<feature type="domain" description="Translation elongation factor EFTs/EF1B dimerisation" evidence="9">
    <location>
        <begin position="73"/>
        <end position="148"/>
    </location>
</feature>
<dbReference type="Pfam" id="PF00889">
    <property type="entry name" value="EF_TS"/>
    <property type="match status" value="1"/>
</dbReference>
<protein>
    <recommendedName>
        <fullName evidence="2 5">Elongation factor Ts</fullName>
        <shortName evidence="5">EF-Ts</shortName>
    </recommendedName>
</protein>
<dbReference type="InterPro" id="IPR009060">
    <property type="entry name" value="UBA-like_sf"/>
</dbReference>
<keyword evidence="4 5" id="KW-0648">Protein biosynthesis</keyword>
<dbReference type="EMBL" id="MHTS01000001">
    <property type="protein sequence ID" value="OHA65079.1"/>
    <property type="molecule type" value="Genomic_DNA"/>
</dbReference>
<sequence>MATINQIKELREVTGISISECKKALEQARGDMEKAKTLLKEWGREVAEKKQARQVGEGLIVSYVHGNGKIGSLVAVKCETDFVARSEDFKNLCHELALQVVSLEAESVEDLLAQQYIRDSSKTVKDLIGEYIAKLGENVVVEKFTRFQI</sequence>
<evidence type="ECO:0000313" key="11">
    <source>
        <dbReference type="Proteomes" id="UP000178170"/>
    </source>
</evidence>
<dbReference type="Gene3D" id="1.10.8.10">
    <property type="entry name" value="DNA helicase RuvA subunit, C-terminal domain"/>
    <property type="match status" value="1"/>
</dbReference>
<dbReference type="SUPFAM" id="SSF46934">
    <property type="entry name" value="UBA-like"/>
    <property type="match status" value="1"/>
</dbReference>